<sequence length="101" mass="10683">MDGENTRRMDRLEAVLRAAHAGRDIPVPDRAMVASVLAEIKAAPPAEPANGVLWRMAAGAGFLAAAMVLFALVFGSGFEEEIGRALFYDPNGQVLVSMLGV</sequence>
<reference evidence="2" key="1">
    <citation type="submission" date="2011-11" db="EMBL/GenBank/DDBJ databases">
        <title>Improved High-Quality Draft sequence of Desulfovibrio sp. U5L.</title>
        <authorList>
            <consortium name="US DOE Joint Genome Institute"/>
            <person name="Lucas S."/>
            <person name="Han J."/>
            <person name="Lapidus A."/>
            <person name="Cheng J.-F."/>
            <person name="Goodwin L."/>
            <person name="Pitluck S."/>
            <person name="Peters L."/>
            <person name="Ovchinnikova G."/>
            <person name="Held B."/>
            <person name="Detter J.C."/>
            <person name="Han C."/>
            <person name="Tapia R."/>
            <person name="Land M."/>
            <person name="Hauser L."/>
            <person name="Kyrpides N."/>
            <person name="Ivanova N."/>
            <person name="Pagani I."/>
            <person name="Gabster J."/>
            <person name="Walker C."/>
            <person name="Stolyar S."/>
            <person name="Stahl D."/>
            <person name="Arkin A."/>
            <person name="Dehal P."/>
            <person name="Hazen T."/>
            <person name="Woyke T."/>
        </authorList>
    </citation>
    <scope>NUCLEOTIDE SEQUENCE [LARGE SCALE GENOMIC DNA]</scope>
    <source>
        <strain evidence="2">U5L</strain>
    </source>
</reference>
<dbReference type="eggNOG" id="ENOG503183E">
    <property type="taxonomic scope" value="Bacteria"/>
</dbReference>
<gene>
    <name evidence="2" type="ORF">DesU5LDRAFT_0252</name>
</gene>
<dbReference type="STRING" id="596152.DesU5LDRAFT_0252"/>
<accession>I2PWR2</accession>
<protein>
    <submittedName>
        <fullName evidence="2">Uncharacterized protein</fullName>
    </submittedName>
</protein>
<dbReference type="HOGENOM" id="CLU_2286977_0_0_7"/>
<feature type="transmembrane region" description="Helical" evidence="1">
    <location>
        <begin position="52"/>
        <end position="74"/>
    </location>
</feature>
<dbReference type="AlphaFoldDB" id="I2PWR2"/>
<dbReference type="OrthoDB" id="5460043at2"/>
<organism evidence="2">
    <name type="scientific">Desulfovibrio sp. U5L</name>
    <dbReference type="NCBI Taxonomy" id="596152"/>
    <lineage>
        <taxon>Bacteria</taxon>
        <taxon>Pseudomonadati</taxon>
        <taxon>Thermodesulfobacteriota</taxon>
        <taxon>Desulfovibrionia</taxon>
        <taxon>Desulfovibrionales</taxon>
        <taxon>Desulfovibrionaceae</taxon>
        <taxon>Desulfovibrio</taxon>
    </lineage>
</organism>
<proteinExistence type="predicted"/>
<keyword evidence="1" id="KW-0472">Membrane</keyword>
<keyword evidence="1" id="KW-0812">Transmembrane</keyword>
<evidence type="ECO:0000313" key="2">
    <source>
        <dbReference type="EMBL" id="EIG51968.1"/>
    </source>
</evidence>
<dbReference type="EMBL" id="JH600068">
    <property type="protein sequence ID" value="EIG51968.1"/>
    <property type="molecule type" value="Genomic_DNA"/>
</dbReference>
<evidence type="ECO:0000256" key="1">
    <source>
        <dbReference type="SAM" id="Phobius"/>
    </source>
</evidence>
<name>I2PWR2_9BACT</name>
<keyword evidence="1" id="KW-1133">Transmembrane helix</keyword>